<keyword evidence="11" id="KW-1185">Reference proteome</keyword>
<dbReference type="Proteomes" id="UP000836597">
    <property type="component" value="Chromosome"/>
</dbReference>
<dbReference type="GO" id="GO:0016763">
    <property type="term" value="F:pentosyltransferase activity"/>
    <property type="evidence" value="ECO:0007669"/>
    <property type="project" value="TreeGrafter"/>
</dbReference>
<comment type="subcellular location">
    <subcellularLocation>
        <location evidence="1">Cell membrane</location>
        <topology evidence="1">Multi-pass membrane protein</topology>
    </subcellularLocation>
</comment>
<dbReference type="Proteomes" id="UP001071230">
    <property type="component" value="Unassembled WGS sequence"/>
</dbReference>
<dbReference type="PANTHER" id="PTHR33908:SF11">
    <property type="entry name" value="MEMBRANE PROTEIN"/>
    <property type="match status" value="1"/>
</dbReference>
<keyword evidence="7 8" id="KW-0472">Membrane</keyword>
<feature type="transmembrane region" description="Helical" evidence="8">
    <location>
        <begin position="135"/>
        <end position="162"/>
    </location>
</feature>
<name>A0A8S0WNI1_9FIRM</name>
<dbReference type="InterPro" id="IPR050297">
    <property type="entry name" value="LipidA_mod_glycosyltrf_83"/>
</dbReference>
<dbReference type="EMBL" id="CDGJ01000135">
    <property type="protein sequence ID" value="CEJ09657.1"/>
    <property type="molecule type" value="Genomic_DNA"/>
</dbReference>
<feature type="transmembrane region" description="Helical" evidence="8">
    <location>
        <begin position="310"/>
        <end position="332"/>
    </location>
</feature>
<dbReference type="GO" id="GO:0009103">
    <property type="term" value="P:lipopolysaccharide biosynthetic process"/>
    <property type="evidence" value="ECO:0007669"/>
    <property type="project" value="UniProtKB-ARBA"/>
</dbReference>
<gene>
    <name evidence="9" type="ORF">DEACI_2010</name>
    <name evidence="10" type="ORF">DEACI_4142</name>
</gene>
<sequence length="406" mass="47022">MLSVLWIFLVNTQPFSDFLYYQRIAMNVANGGQWGNTYTTVGYSMILGLFYKLFGSSIMVAKWLNVFLTVVSNLLLYQILKVANVREYGRKIVFVLFVFFPSTIFYNSMVATEIVFTTILLLITYLYIAKYRYRYWFIGLLAGLDTLIKPFFLVFFLVVFLTEYVTGKNNFIKSLKNSLIILCVSIVTITPWLYRNSRLMGEFTYVSNNGGIVLYINNNSQNHTGGWMPAEKVKNSLVLTPEYKRANLTQRNHMLTQAAEKWILSHPRQYVILGLKRLSKTFGPKSELRISFYGAQIPLRVQKLLSSLTTIMRGLFFSAGLITMALASILYIVRLLVSKNRFKNSNRGDNLLPAYFTITFLMFFSVYFLTEGQPRYAFPVVFILLYFAYVGLQSLFSLIKYEWYNS</sequence>
<keyword evidence="6 8" id="KW-1133">Transmembrane helix</keyword>
<dbReference type="EMBL" id="LR746496">
    <property type="protein sequence ID" value="CAA7601344.1"/>
    <property type="molecule type" value="Genomic_DNA"/>
</dbReference>
<feature type="transmembrane region" description="Helical" evidence="8">
    <location>
        <begin position="376"/>
        <end position="399"/>
    </location>
</feature>
<dbReference type="GO" id="GO:0005886">
    <property type="term" value="C:plasma membrane"/>
    <property type="evidence" value="ECO:0007669"/>
    <property type="project" value="UniProtKB-SubCell"/>
</dbReference>
<evidence type="ECO:0000256" key="8">
    <source>
        <dbReference type="SAM" id="Phobius"/>
    </source>
</evidence>
<dbReference type="PANTHER" id="PTHR33908">
    <property type="entry name" value="MANNOSYLTRANSFERASE YKCB-RELATED"/>
    <property type="match status" value="1"/>
</dbReference>
<keyword evidence="3 9" id="KW-0328">Glycosyltransferase</keyword>
<keyword evidence="2" id="KW-1003">Cell membrane</keyword>
<evidence type="ECO:0000256" key="1">
    <source>
        <dbReference type="ARBA" id="ARBA00004651"/>
    </source>
</evidence>
<dbReference type="AlphaFoldDB" id="A0A8S0WNI1"/>
<reference evidence="10" key="1">
    <citation type="submission" date="2014-11" db="EMBL/GenBank/DDBJ databases">
        <authorList>
            <person name="Hornung B.V."/>
        </authorList>
    </citation>
    <scope>NUCLEOTIDE SEQUENCE</scope>
    <source>
        <strain evidence="10">INE</strain>
    </source>
</reference>
<evidence type="ECO:0000313" key="9">
    <source>
        <dbReference type="EMBL" id="CAA7601344.1"/>
    </source>
</evidence>
<feature type="transmembrane region" description="Helical" evidence="8">
    <location>
        <begin position="174"/>
        <end position="194"/>
    </location>
</feature>
<reference evidence="9" key="2">
    <citation type="submission" date="2020-01" db="EMBL/GenBank/DDBJ databases">
        <authorList>
            <person name="Hornung B."/>
        </authorList>
    </citation>
    <scope>NUCLEOTIDE SEQUENCE</scope>
    <source>
        <strain evidence="9">PacBioINE</strain>
    </source>
</reference>
<feature type="transmembrane region" description="Helical" evidence="8">
    <location>
        <begin position="92"/>
        <end position="123"/>
    </location>
</feature>
<keyword evidence="5 8" id="KW-0812">Transmembrane</keyword>
<evidence type="ECO:0000256" key="2">
    <source>
        <dbReference type="ARBA" id="ARBA00022475"/>
    </source>
</evidence>
<dbReference type="KEGG" id="aacx:DEACI_2010"/>
<proteinExistence type="predicted"/>
<evidence type="ECO:0000256" key="7">
    <source>
        <dbReference type="ARBA" id="ARBA00023136"/>
    </source>
</evidence>
<evidence type="ECO:0000256" key="6">
    <source>
        <dbReference type="ARBA" id="ARBA00022989"/>
    </source>
</evidence>
<evidence type="ECO:0000256" key="3">
    <source>
        <dbReference type="ARBA" id="ARBA00022676"/>
    </source>
</evidence>
<evidence type="ECO:0000256" key="5">
    <source>
        <dbReference type="ARBA" id="ARBA00022692"/>
    </source>
</evidence>
<protein>
    <submittedName>
        <fullName evidence="9">Dolichyl-phosphate-mannose-protein mannosyltransferase</fullName>
    </submittedName>
</protein>
<evidence type="ECO:0000256" key="4">
    <source>
        <dbReference type="ARBA" id="ARBA00022679"/>
    </source>
</evidence>
<evidence type="ECO:0000313" key="10">
    <source>
        <dbReference type="EMBL" id="CEJ09657.1"/>
    </source>
</evidence>
<feature type="transmembrane region" description="Helical" evidence="8">
    <location>
        <begin position="352"/>
        <end position="369"/>
    </location>
</feature>
<feature type="transmembrane region" description="Helical" evidence="8">
    <location>
        <begin position="63"/>
        <end position="80"/>
    </location>
</feature>
<accession>A0A8S0WNI1</accession>
<evidence type="ECO:0000313" key="11">
    <source>
        <dbReference type="Proteomes" id="UP001071230"/>
    </source>
</evidence>
<keyword evidence="4" id="KW-0808">Transferase</keyword>
<organism evidence="9">
    <name type="scientific">Acididesulfobacillus acetoxydans</name>
    <dbReference type="NCBI Taxonomy" id="1561005"/>
    <lineage>
        <taxon>Bacteria</taxon>
        <taxon>Bacillati</taxon>
        <taxon>Bacillota</taxon>
        <taxon>Clostridia</taxon>
        <taxon>Eubacteriales</taxon>
        <taxon>Peptococcaceae</taxon>
        <taxon>Acididesulfobacillus</taxon>
    </lineage>
</organism>